<protein>
    <submittedName>
        <fullName evidence="1">Uncharacterized protein</fullName>
    </submittedName>
</protein>
<organism evidence="1 2">
    <name type="scientific">Acetobacter senegalensis</name>
    <dbReference type="NCBI Taxonomy" id="446692"/>
    <lineage>
        <taxon>Bacteria</taxon>
        <taxon>Pseudomonadati</taxon>
        <taxon>Pseudomonadota</taxon>
        <taxon>Alphaproteobacteria</taxon>
        <taxon>Acetobacterales</taxon>
        <taxon>Acetobacteraceae</taxon>
        <taxon>Acetobacter</taxon>
    </lineage>
</organism>
<dbReference type="Proteomes" id="UP000195072">
    <property type="component" value="Unassembled WGS sequence"/>
</dbReference>
<name>A0A252EIK5_9PROT</name>
<evidence type="ECO:0000313" key="1">
    <source>
        <dbReference type="EMBL" id="OUL66318.1"/>
    </source>
</evidence>
<gene>
    <name evidence="1" type="ORF">HK16_10560</name>
</gene>
<dbReference type="EMBL" id="JOOZ01000036">
    <property type="protein sequence ID" value="OUL66318.1"/>
    <property type="molecule type" value="Genomic_DNA"/>
</dbReference>
<comment type="caution">
    <text evidence="1">The sequence shown here is derived from an EMBL/GenBank/DDBJ whole genome shotgun (WGS) entry which is preliminary data.</text>
</comment>
<sequence length="105" mass="11286">MADFRFKRSGTFLLTCLHMDDVGAPLDLDGATVSAELRDTQNDLVASLEVTPVTDQVGTYVLSYDGDTSGWPLGLLRTDVKAVLADGTISHTDTVTIVVVDRVTQ</sequence>
<accession>A0A252EIK5</accession>
<reference evidence="1 2" key="1">
    <citation type="submission" date="2014-06" db="EMBL/GenBank/DDBJ databases">
        <authorList>
            <person name="Ju J."/>
            <person name="Zhang J."/>
        </authorList>
    </citation>
    <scope>NUCLEOTIDE SEQUENCE [LARGE SCALE GENOMIC DNA]</scope>
    <source>
        <strain evidence="1">DmL_050</strain>
    </source>
</reference>
<evidence type="ECO:0000313" key="2">
    <source>
        <dbReference type="Proteomes" id="UP000195072"/>
    </source>
</evidence>
<proteinExistence type="predicted"/>
<dbReference type="AlphaFoldDB" id="A0A252EIK5"/>